<dbReference type="PANTHER" id="PTHR33397">
    <property type="entry name" value="UPF0331 PROTEIN YUTE"/>
    <property type="match status" value="1"/>
</dbReference>
<dbReference type="EMBL" id="CADCTC010000064">
    <property type="protein sequence ID" value="CAA9231275.1"/>
    <property type="molecule type" value="Genomic_DNA"/>
</dbReference>
<reference evidence="5" key="1">
    <citation type="submission" date="2020-02" db="EMBL/GenBank/DDBJ databases">
        <authorList>
            <person name="Meier V. D."/>
        </authorList>
    </citation>
    <scope>NUCLEOTIDE SEQUENCE</scope>
    <source>
        <strain evidence="5">AVDCRST_MAG77</strain>
    </source>
</reference>
<dbReference type="Pfam" id="PF01934">
    <property type="entry name" value="HepT-like"/>
    <property type="match status" value="1"/>
</dbReference>
<evidence type="ECO:0000256" key="1">
    <source>
        <dbReference type="ARBA" id="ARBA00022649"/>
    </source>
</evidence>
<comment type="similarity">
    <text evidence="4">Belongs to the HepT RNase toxin family.</text>
</comment>
<keyword evidence="3" id="KW-0378">Hydrolase</keyword>
<dbReference type="InterPro" id="IPR037038">
    <property type="entry name" value="HepT-like_sf"/>
</dbReference>
<proteinExistence type="inferred from homology"/>
<keyword evidence="2" id="KW-0540">Nuclease</keyword>
<dbReference type="InterPro" id="IPR008201">
    <property type="entry name" value="HepT-like"/>
</dbReference>
<accession>A0A6J4HQD8</accession>
<dbReference type="InterPro" id="IPR052379">
    <property type="entry name" value="Type_VII_TA_RNase"/>
</dbReference>
<protein>
    <recommendedName>
        <fullName evidence="6">DUF86 domain-containing protein</fullName>
    </recommendedName>
</protein>
<evidence type="ECO:0000256" key="3">
    <source>
        <dbReference type="ARBA" id="ARBA00022801"/>
    </source>
</evidence>
<organism evidence="5">
    <name type="scientific">uncultured Chloroflexota bacterium</name>
    <dbReference type="NCBI Taxonomy" id="166587"/>
    <lineage>
        <taxon>Bacteria</taxon>
        <taxon>Bacillati</taxon>
        <taxon>Chloroflexota</taxon>
        <taxon>environmental samples</taxon>
    </lineage>
</organism>
<evidence type="ECO:0000256" key="4">
    <source>
        <dbReference type="ARBA" id="ARBA00024207"/>
    </source>
</evidence>
<dbReference type="Gene3D" id="1.20.120.580">
    <property type="entry name" value="bsu32300-like"/>
    <property type="match status" value="1"/>
</dbReference>
<dbReference type="GO" id="GO:0016787">
    <property type="term" value="F:hydrolase activity"/>
    <property type="evidence" value="ECO:0007669"/>
    <property type="project" value="UniProtKB-KW"/>
</dbReference>
<gene>
    <name evidence="5" type="ORF">AVDCRST_MAG77-1025</name>
</gene>
<dbReference type="NCBIfam" id="NF047751">
    <property type="entry name" value="HepT_toxin"/>
    <property type="match status" value="1"/>
</dbReference>
<dbReference type="AlphaFoldDB" id="A0A6J4HQD8"/>
<evidence type="ECO:0008006" key="6">
    <source>
        <dbReference type="Google" id="ProtNLM"/>
    </source>
</evidence>
<evidence type="ECO:0000256" key="2">
    <source>
        <dbReference type="ARBA" id="ARBA00022722"/>
    </source>
</evidence>
<keyword evidence="1" id="KW-1277">Toxin-antitoxin system</keyword>
<name>A0A6J4HQD8_9CHLR</name>
<dbReference type="PANTHER" id="PTHR33397:SF5">
    <property type="entry name" value="RNASE YUTE-RELATED"/>
    <property type="match status" value="1"/>
</dbReference>
<dbReference type="GO" id="GO:0110001">
    <property type="term" value="C:toxin-antitoxin complex"/>
    <property type="evidence" value="ECO:0007669"/>
    <property type="project" value="InterPro"/>
</dbReference>
<sequence>MTLPIGRPHEGLRRIAEYTSYLRQLAQTPEAQFTADFVLLGSAKYYLMTAIEACLDLAQHVIARRGWRTPNSYADTFDVLAEHGLVPADFLPRLRSMARFRNRLVHLYWDVDPQTLYALLQSNLGDFDRFAALMLPTLSASGDASQEGDSGSKDD</sequence>
<dbReference type="GO" id="GO:0004540">
    <property type="term" value="F:RNA nuclease activity"/>
    <property type="evidence" value="ECO:0007669"/>
    <property type="project" value="InterPro"/>
</dbReference>
<evidence type="ECO:0000313" key="5">
    <source>
        <dbReference type="EMBL" id="CAA9231275.1"/>
    </source>
</evidence>